<evidence type="ECO:0000256" key="3">
    <source>
        <dbReference type="ARBA" id="ARBA00022475"/>
    </source>
</evidence>
<feature type="transmembrane region" description="Helical" evidence="7">
    <location>
        <begin position="230"/>
        <end position="248"/>
    </location>
</feature>
<evidence type="ECO:0000256" key="5">
    <source>
        <dbReference type="ARBA" id="ARBA00022989"/>
    </source>
</evidence>
<proteinExistence type="inferred from homology"/>
<evidence type="ECO:0000256" key="1">
    <source>
        <dbReference type="ARBA" id="ARBA00004651"/>
    </source>
</evidence>
<dbReference type="RefSeq" id="WP_116755490.1">
    <property type="nucleotide sequence ID" value="NZ_JBHUEX010000001.1"/>
</dbReference>
<dbReference type="Proteomes" id="UP000244893">
    <property type="component" value="Unassembled WGS sequence"/>
</dbReference>
<evidence type="ECO:0000256" key="7">
    <source>
        <dbReference type="RuleBase" id="RU363032"/>
    </source>
</evidence>
<feature type="domain" description="ABC transmembrane type-1" evidence="8">
    <location>
        <begin position="57"/>
        <end position="248"/>
    </location>
</feature>
<comment type="caution">
    <text evidence="9">The sequence shown here is derived from an EMBL/GenBank/DDBJ whole genome shotgun (WGS) entry which is preliminary data.</text>
</comment>
<comment type="similarity">
    <text evidence="7">Belongs to the binding-protein-dependent transport system permease family.</text>
</comment>
<dbReference type="InterPro" id="IPR035906">
    <property type="entry name" value="MetI-like_sf"/>
</dbReference>
<keyword evidence="10" id="KW-1185">Reference proteome</keyword>
<evidence type="ECO:0000256" key="2">
    <source>
        <dbReference type="ARBA" id="ARBA00022448"/>
    </source>
</evidence>
<keyword evidence="2 7" id="KW-0813">Transport</keyword>
<keyword evidence="3" id="KW-1003">Cell membrane</keyword>
<dbReference type="PANTHER" id="PTHR43744">
    <property type="entry name" value="ABC TRANSPORTER PERMEASE PROTEIN MG189-RELATED-RELATED"/>
    <property type="match status" value="1"/>
</dbReference>
<dbReference type="GO" id="GO:0055085">
    <property type="term" value="P:transmembrane transport"/>
    <property type="evidence" value="ECO:0007669"/>
    <property type="project" value="InterPro"/>
</dbReference>
<feature type="transmembrane region" description="Helical" evidence="7">
    <location>
        <begin position="92"/>
        <end position="119"/>
    </location>
</feature>
<feature type="transmembrane region" description="Helical" evidence="7">
    <location>
        <begin position="125"/>
        <end position="148"/>
    </location>
</feature>
<dbReference type="CDD" id="cd06261">
    <property type="entry name" value="TM_PBP2"/>
    <property type="match status" value="1"/>
</dbReference>
<dbReference type="PROSITE" id="PS50928">
    <property type="entry name" value="ABC_TM1"/>
    <property type="match status" value="1"/>
</dbReference>
<evidence type="ECO:0000313" key="9">
    <source>
        <dbReference type="EMBL" id="PVZ95755.1"/>
    </source>
</evidence>
<dbReference type="Pfam" id="PF00528">
    <property type="entry name" value="BPD_transp_1"/>
    <property type="match status" value="1"/>
</dbReference>
<keyword evidence="4 7" id="KW-0812">Transmembrane</keyword>
<gene>
    <name evidence="9" type="ORF">DDQ50_04560</name>
</gene>
<name>A0A2V1HT28_9MICO</name>
<keyword evidence="6 7" id="KW-0472">Membrane</keyword>
<feature type="transmembrane region" description="Helical" evidence="7">
    <location>
        <begin position="53"/>
        <end position="80"/>
    </location>
</feature>
<comment type="subcellular location">
    <subcellularLocation>
        <location evidence="1 7">Cell membrane</location>
        <topology evidence="1 7">Multi-pass membrane protein</topology>
    </subcellularLocation>
</comment>
<dbReference type="SUPFAM" id="SSF161098">
    <property type="entry name" value="MetI-like"/>
    <property type="match status" value="1"/>
</dbReference>
<dbReference type="GO" id="GO:0005886">
    <property type="term" value="C:plasma membrane"/>
    <property type="evidence" value="ECO:0007669"/>
    <property type="project" value="UniProtKB-SubCell"/>
</dbReference>
<dbReference type="Gene3D" id="1.10.3720.10">
    <property type="entry name" value="MetI-like"/>
    <property type="match status" value="1"/>
</dbReference>
<dbReference type="InterPro" id="IPR000515">
    <property type="entry name" value="MetI-like"/>
</dbReference>
<dbReference type="OrthoDB" id="9794684at2"/>
<dbReference type="AlphaFoldDB" id="A0A2V1HT28"/>
<evidence type="ECO:0000313" key="10">
    <source>
        <dbReference type="Proteomes" id="UP000244893"/>
    </source>
</evidence>
<feature type="transmembrane region" description="Helical" evidence="7">
    <location>
        <begin position="169"/>
        <end position="194"/>
    </location>
</feature>
<reference evidence="9 10" key="1">
    <citation type="submission" date="2018-05" db="EMBL/GenBank/DDBJ databases">
        <title>Amnibacterium sp. M8JJ-5, whole genome shotgun sequence.</title>
        <authorList>
            <person name="Tuo L."/>
        </authorList>
    </citation>
    <scope>NUCLEOTIDE SEQUENCE [LARGE SCALE GENOMIC DNA]</scope>
    <source>
        <strain evidence="9 10">M8JJ-5</strain>
    </source>
</reference>
<accession>A0A2V1HT28</accession>
<evidence type="ECO:0000256" key="6">
    <source>
        <dbReference type="ARBA" id="ARBA00023136"/>
    </source>
</evidence>
<keyword evidence="5 7" id="KW-1133">Transmembrane helix</keyword>
<protein>
    <submittedName>
        <fullName evidence="9">Carbohydrate ABC transporter permease</fullName>
    </submittedName>
</protein>
<dbReference type="PANTHER" id="PTHR43744:SF12">
    <property type="entry name" value="ABC TRANSPORTER PERMEASE PROTEIN MG189-RELATED"/>
    <property type="match status" value="1"/>
</dbReference>
<organism evidence="9 10">
    <name type="scientific">Amnibacterium flavum</name>
    <dbReference type="NCBI Taxonomy" id="2173173"/>
    <lineage>
        <taxon>Bacteria</taxon>
        <taxon>Bacillati</taxon>
        <taxon>Actinomycetota</taxon>
        <taxon>Actinomycetes</taxon>
        <taxon>Micrococcales</taxon>
        <taxon>Microbacteriaceae</taxon>
        <taxon>Amnibacterium</taxon>
    </lineage>
</organism>
<sequence length="262" mass="28648">MFEARSIQAKIGLQLLVTLLAIPYLLPLVAMVQGSLAGKGWGNFEAVLAVPGLWQFFLSSVIISASVIAIVYVVTMLASFGFAKLHIRNKEVYFWLLLACLTLPEVVLLAPLFATAISLGVYDTYWSVILPLAALQVPFAVLLARNFIDGIPNELFEAARVDGANSFRGFIYLVIPLTRPIAAAILIFTLIGAWNNYLLPLVFLQDPAKQTITLLPSYFIGQFSNDQTKVLASAVLTAIPEVLAYLFLQRLFERGLAAGAIK</sequence>
<evidence type="ECO:0000256" key="4">
    <source>
        <dbReference type="ARBA" id="ARBA00022692"/>
    </source>
</evidence>
<feature type="transmembrane region" description="Helical" evidence="7">
    <location>
        <begin position="12"/>
        <end position="33"/>
    </location>
</feature>
<evidence type="ECO:0000259" key="8">
    <source>
        <dbReference type="PROSITE" id="PS50928"/>
    </source>
</evidence>
<dbReference type="EMBL" id="QEOP01000001">
    <property type="protein sequence ID" value="PVZ95755.1"/>
    <property type="molecule type" value="Genomic_DNA"/>
</dbReference>